<feature type="transmembrane region" description="Helical" evidence="1">
    <location>
        <begin position="199"/>
        <end position="218"/>
    </location>
</feature>
<dbReference type="Proteomes" id="UP000234237">
    <property type="component" value="Chromosome"/>
</dbReference>
<evidence type="ECO:0000256" key="1">
    <source>
        <dbReference type="SAM" id="Phobius"/>
    </source>
</evidence>
<keyword evidence="1" id="KW-0812">Transmembrane</keyword>
<feature type="transmembrane region" description="Helical" evidence="1">
    <location>
        <begin position="34"/>
        <end position="58"/>
    </location>
</feature>
<accession>A0A2K9IZM6</accession>
<dbReference type="RefSeq" id="WP_101933401.1">
    <property type="nucleotide sequence ID" value="NZ_CP018622.1"/>
</dbReference>
<sequence>MRVLKSISIFLFTCIVIIVVSAILGGVFPLYSDFFTGIGSTLFSTYIGLKFIILYIYLTDKLELKKYKKGKVEEMNLSLYSWASNIDVDQYYIYLLLNNKATTNPLRNLNNIKFNIKDHFKDNLENYYLFRSYIELHSVNSVMDKVSTFFISLIMAFFTGILAIFLKSEPIVSLLNDFNHQKPDNSKILLDIGPLLTDIFSIMVFIIILIFYILVISGRKKKRLELIKAVLDVLIEEKEAK</sequence>
<evidence type="ECO:0000313" key="3">
    <source>
        <dbReference type="Proteomes" id="UP000234237"/>
    </source>
</evidence>
<keyword evidence="1" id="KW-1133">Transmembrane helix</keyword>
<keyword evidence="1" id="KW-0472">Membrane</keyword>
<dbReference type="AlphaFoldDB" id="A0A2K9IZM6"/>
<protein>
    <submittedName>
        <fullName evidence="2">Uncharacterized protein</fullName>
    </submittedName>
</protein>
<dbReference type="KEGG" id="vpn:A21D_02108"/>
<evidence type="ECO:0000313" key="2">
    <source>
        <dbReference type="EMBL" id="AUJ25172.1"/>
    </source>
</evidence>
<feature type="transmembrane region" description="Helical" evidence="1">
    <location>
        <begin position="146"/>
        <end position="166"/>
    </location>
</feature>
<name>A0A2K9IZM6_9BACI</name>
<feature type="transmembrane region" description="Helical" evidence="1">
    <location>
        <begin position="7"/>
        <end position="28"/>
    </location>
</feature>
<organism evidence="2 3">
    <name type="scientific">Virgibacillus dokdonensis</name>
    <dbReference type="NCBI Taxonomy" id="302167"/>
    <lineage>
        <taxon>Bacteria</taxon>
        <taxon>Bacillati</taxon>
        <taxon>Bacillota</taxon>
        <taxon>Bacilli</taxon>
        <taxon>Bacillales</taxon>
        <taxon>Bacillaceae</taxon>
        <taxon>Virgibacillus</taxon>
    </lineage>
</organism>
<proteinExistence type="predicted"/>
<reference evidence="3" key="1">
    <citation type="submission" date="2016-11" db="EMBL/GenBank/DDBJ databases">
        <title>Complete genome sequence of Virgibacillus pantothenticus 21D, a halophilic bacterium isolated from the deep hypersaline anoxic basin Discovery in the Mediterranean Sea.</title>
        <authorList>
            <person name="Zeaiter Z."/>
            <person name="Booth J.M."/>
            <person name="Prosdocimi E.M."/>
            <person name="Mapelli F."/>
            <person name="Fusi M."/>
            <person name="Daffonchio D."/>
            <person name="Borin S."/>
            <person name="Crotti E."/>
        </authorList>
    </citation>
    <scope>NUCLEOTIDE SEQUENCE [LARGE SCALE GENOMIC DNA]</scope>
    <source>
        <strain evidence="3">21D</strain>
    </source>
</reference>
<gene>
    <name evidence="2" type="ORF">A21D_02108</name>
</gene>
<dbReference type="EMBL" id="CP018622">
    <property type="protein sequence ID" value="AUJ25172.1"/>
    <property type="molecule type" value="Genomic_DNA"/>
</dbReference>